<dbReference type="PATRIC" id="fig|1300348.6.peg.430"/>
<evidence type="ECO:0000313" key="4">
    <source>
        <dbReference type="EMBL" id="SEE24034.1"/>
    </source>
</evidence>
<dbReference type="Proteomes" id="UP000037716">
    <property type="component" value="Unassembled WGS sequence"/>
</dbReference>
<evidence type="ECO:0000259" key="2">
    <source>
        <dbReference type="Pfam" id="PF18962"/>
    </source>
</evidence>
<sequence length="377" mass="42597">MLKKIALIIVFVLNITFSFSQIEDFKDKFELPNDVSETSGLLFLNGKIITHNDSGDAANLYELDSLTGNLLRTINISNATNIDWEDITEDETYIYIGDFGNNVGNRKDLKIYRIAKSDYLASDSVTAETISFAYEDQTDFTERINMHNFDAEAFVVIDNSLYIFSKNWSDFKSNLYKIPKTIGNYTAEKISTGNVNGLITGATVNTEAYLLCGSDSTGNPFIIYIRRSPIFSEDIFFAGFDKTTLSSSQMEQFSQVEAITAFDNGKFYISREKVDRNGINLPQKLYEFKDDRLKTLSTDKHQLKDLEISPNPTSGIINISNSENIFSLSIYNALGKEVIQQSTVNSQVDISQLPKGMYLMRVRFKDSSTIIKKLIKL</sequence>
<gene>
    <name evidence="3" type="ORF">I602_431</name>
    <name evidence="4" type="ORF">SAMN05444353_1353</name>
</gene>
<dbReference type="AlphaFoldDB" id="A0A0M9CE94"/>
<evidence type="ECO:0000313" key="3">
    <source>
        <dbReference type="EMBL" id="KOY50871.1"/>
    </source>
</evidence>
<keyword evidence="1" id="KW-0732">Signal</keyword>
<reference evidence="4 6" key="2">
    <citation type="submission" date="2016-10" db="EMBL/GenBank/DDBJ databases">
        <authorList>
            <person name="Varghese N."/>
            <person name="Submissions S."/>
        </authorList>
    </citation>
    <scope>NUCLEOTIDE SEQUENCE [LARGE SCALE GENOMIC DNA]</scope>
    <source>
        <strain evidence="4 6">DSW-5</strain>
    </source>
</reference>
<keyword evidence="6" id="KW-1185">Reference proteome</keyword>
<accession>A0A0M9CE94</accession>
<dbReference type="Proteomes" id="UP000183071">
    <property type="component" value="Unassembled WGS sequence"/>
</dbReference>
<evidence type="ECO:0000313" key="6">
    <source>
        <dbReference type="Proteomes" id="UP000183071"/>
    </source>
</evidence>
<proteinExistence type="predicted"/>
<evidence type="ECO:0000313" key="5">
    <source>
        <dbReference type="Proteomes" id="UP000037716"/>
    </source>
</evidence>
<dbReference type="NCBIfam" id="TIGR04183">
    <property type="entry name" value="Por_Secre_tail"/>
    <property type="match status" value="1"/>
</dbReference>
<organism evidence="3 5">
    <name type="scientific">Polaribacter dokdonensis DSW-5</name>
    <dbReference type="NCBI Taxonomy" id="1300348"/>
    <lineage>
        <taxon>Bacteria</taxon>
        <taxon>Pseudomonadati</taxon>
        <taxon>Bacteroidota</taxon>
        <taxon>Flavobacteriia</taxon>
        <taxon>Flavobacteriales</taxon>
        <taxon>Flavobacteriaceae</taxon>
    </lineage>
</organism>
<dbReference type="RefSeq" id="WP_053973127.1">
    <property type="nucleotide sequence ID" value="NZ_FNUE01000001.1"/>
</dbReference>
<dbReference type="OrthoDB" id="9798438at2"/>
<protein>
    <submittedName>
        <fullName evidence="4">Por secretion system C-terminal sorting domain-containing protein</fullName>
    </submittedName>
</protein>
<dbReference type="InterPro" id="IPR026444">
    <property type="entry name" value="Secre_tail"/>
</dbReference>
<dbReference type="EMBL" id="LGBR01000001">
    <property type="protein sequence ID" value="KOY50871.1"/>
    <property type="molecule type" value="Genomic_DNA"/>
</dbReference>
<evidence type="ECO:0000256" key="1">
    <source>
        <dbReference type="ARBA" id="ARBA00022729"/>
    </source>
</evidence>
<dbReference type="STRING" id="1300348.I602_431"/>
<name>A0A0M9CE94_9FLAO</name>
<comment type="caution">
    <text evidence="3">The sequence shown here is derived from an EMBL/GenBank/DDBJ whole genome shotgun (WGS) entry which is preliminary data.</text>
</comment>
<dbReference type="EMBL" id="FNUE01000001">
    <property type="protein sequence ID" value="SEE24034.1"/>
    <property type="molecule type" value="Genomic_DNA"/>
</dbReference>
<dbReference type="Pfam" id="PF18962">
    <property type="entry name" value="Por_Secre_tail"/>
    <property type="match status" value="1"/>
</dbReference>
<feature type="domain" description="Secretion system C-terminal sorting" evidence="2">
    <location>
        <begin position="308"/>
        <end position="375"/>
    </location>
</feature>
<reference evidence="3 5" key="1">
    <citation type="submission" date="2015-07" db="EMBL/GenBank/DDBJ databases">
        <title>Genome of Polaribacter dokdonenesis DSW-5, isolated from seawater off Dokdo in Korea.</title>
        <authorList>
            <person name="Yoon K."/>
            <person name="Song J.Y."/>
            <person name="Kim J.F."/>
        </authorList>
    </citation>
    <scope>NUCLEOTIDE SEQUENCE [LARGE SCALE GENOMIC DNA]</scope>
    <source>
        <strain evidence="3 5">DSW-5</strain>
    </source>
</reference>